<keyword evidence="9" id="KW-1185">Reference proteome</keyword>
<dbReference type="Pfam" id="PF00111">
    <property type="entry name" value="Fer2"/>
    <property type="match status" value="1"/>
</dbReference>
<keyword evidence="4" id="KW-0408">Iron</keyword>
<evidence type="ECO:0000256" key="4">
    <source>
        <dbReference type="ARBA" id="ARBA00023004"/>
    </source>
</evidence>
<dbReference type="AlphaFoldDB" id="A0A1H9L6X1"/>
<evidence type="ECO:0000256" key="2">
    <source>
        <dbReference type="ARBA" id="ARBA00022714"/>
    </source>
</evidence>
<keyword evidence="3" id="KW-0479">Metal-binding</keyword>
<dbReference type="Proteomes" id="UP000199233">
    <property type="component" value="Unassembled WGS sequence"/>
</dbReference>
<dbReference type="InterPro" id="IPR018298">
    <property type="entry name" value="Adrenodoxin_Fe-S_BS"/>
</dbReference>
<comment type="cofactor">
    <cofactor evidence="6">
        <name>[2Fe-2S] cluster</name>
        <dbReference type="ChEBI" id="CHEBI:190135"/>
    </cofactor>
</comment>
<dbReference type="OrthoDB" id="9799640at2"/>
<comment type="similarity">
    <text evidence="1">Belongs to the adrenodoxin/putidaredoxin family.</text>
</comment>
<dbReference type="SUPFAM" id="SSF54292">
    <property type="entry name" value="2Fe-2S ferredoxin-like"/>
    <property type="match status" value="1"/>
</dbReference>
<evidence type="ECO:0000256" key="6">
    <source>
        <dbReference type="ARBA" id="ARBA00034078"/>
    </source>
</evidence>
<dbReference type="GO" id="GO:0046872">
    <property type="term" value="F:metal ion binding"/>
    <property type="evidence" value="ECO:0007669"/>
    <property type="project" value="UniProtKB-KW"/>
</dbReference>
<dbReference type="RefSeq" id="WP_093289031.1">
    <property type="nucleotide sequence ID" value="NZ_FOFS01000015.1"/>
</dbReference>
<gene>
    <name evidence="8" type="ORF">SAMN04488038_11545</name>
</gene>
<proteinExistence type="inferred from homology"/>
<reference evidence="8 9" key="1">
    <citation type="submission" date="2016-10" db="EMBL/GenBank/DDBJ databases">
        <authorList>
            <person name="de Groot N.N."/>
        </authorList>
    </citation>
    <scope>NUCLEOTIDE SEQUENCE [LARGE SCALE GENOMIC DNA]</scope>
    <source>
        <strain evidence="8 9">DSM 25927</strain>
    </source>
</reference>
<dbReference type="EMBL" id="FOFS01000015">
    <property type="protein sequence ID" value="SER07176.1"/>
    <property type="molecule type" value="Genomic_DNA"/>
</dbReference>
<keyword evidence="5" id="KW-0411">Iron-sulfur</keyword>
<name>A0A1H9L6X1_9GAMM</name>
<dbReference type="PANTHER" id="PTHR23426">
    <property type="entry name" value="FERREDOXIN/ADRENODOXIN"/>
    <property type="match status" value="1"/>
</dbReference>
<dbReference type="GO" id="GO:0140647">
    <property type="term" value="P:P450-containing electron transport chain"/>
    <property type="evidence" value="ECO:0007669"/>
    <property type="project" value="InterPro"/>
</dbReference>
<organism evidence="8 9">
    <name type="scientific">Solimonas aquatica</name>
    <dbReference type="NCBI Taxonomy" id="489703"/>
    <lineage>
        <taxon>Bacteria</taxon>
        <taxon>Pseudomonadati</taxon>
        <taxon>Pseudomonadota</taxon>
        <taxon>Gammaproteobacteria</taxon>
        <taxon>Nevskiales</taxon>
        <taxon>Nevskiaceae</taxon>
        <taxon>Solimonas</taxon>
    </lineage>
</organism>
<dbReference type="GO" id="GO:0051537">
    <property type="term" value="F:2 iron, 2 sulfur cluster binding"/>
    <property type="evidence" value="ECO:0007669"/>
    <property type="project" value="UniProtKB-KW"/>
</dbReference>
<accession>A0A1H9L6X1</accession>
<dbReference type="PROSITE" id="PS51085">
    <property type="entry name" value="2FE2S_FER_2"/>
    <property type="match status" value="1"/>
</dbReference>
<keyword evidence="2" id="KW-0001">2Fe-2S</keyword>
<evidence type="ECO:0000259" key="7">
    <source>
        <dbReference type="PROSITE" id="PS51085"/>
    </source>
</evidence>
<evidence type="ECO:0000256" key="5">
    <source>
        <dbReference type="ARBA" id="ARBA00023014"/>
    </source>
</evidence>
<dbReference type="Gene3D" id="3.10.20.30">
    <property type="match status" value="1"/>
</dbReference>
<dbReference type="PRINTS" id="PR00355">
    <property type="entry name" value="ADRENODOXIN"/>
</dbReference>
<dbReference type="InterPro" id="IPR012675">
    <property type="entry name" value="Beta-grasp_dom_sf"/>
</dbReference>
<evidence type="ECO:0000256" key="3">
    <source>
        <dbReference type="ARBA" id="ARBA00022723"/>
    </source>
</evidence>
<evidence type="ECO:0000256" key="1">
    <source>
        <dbReference type="ARBA" id="ARBA00010914"/>
    </source>
</evidence>
<dbReference type="InterPro" id="IPR036010">
    <property type="entry name" value="2Fe-2S_ferredoxin-like_sf"/>
</dbReference>
<sequence length="106" mass="11379">MSEVTFIDFHGTPRKVEGEDGESLMQVALNHLVPGIDGDCGGAAACATCHIYVEAPWQEKLPAMDAQERSMLDLAAGCDERSRLACQVRLNAALSGIVVRTPEAQH</sequence>
<dbReference type="PROSITE" id="PS00814">
    <property type="entry name" value="ADX"/>
    <property type="match status" value="1"/>
</dbReference>
<dbReference type="GO" id="GO:0009055">
    <property type="term" value="F:electron transfer activity"/>
    <property type="evidence" value="ECO:0007669"/>
    <property type="project" value="TreeGrafter"/>
</dbReference>
<dbReference type="STRING" id="489703.SAMN04488038_11545"/>
<evidence type="ECO:0000313" key="8">
    <source>
        <dbReference type="EMBL" id="SER07176.1"/>
    </source>
</evidence>
<protein>
    <submittedName>
        <fullName evidence="8">Ferredoxin, 2Fe-2S</fullName>
    </submittedName>
</protein>
<dbReference type="CDD" id="cd00207">
    <property type="entry name" value="fer2"/>
    <property type="match status" value="1"/>
</dbReference>
<evidence type="ECO:0000313" key="9">
    <source>
        <dbReference type="Proteomes" id="UP000199233"/>
    </source>
</evidence>
<dbReference type="PANTHER" id="PTHR23426:SF65">
    <property type="entry name" value="FERREDOXIN-2, MITOCHONDRIAL"/>
    <property type="match status" value="1"/>
</dbReference>
<dbReference type="InterPro" id="IPR001041">
    <property type="entry name" value="2Fe-2S_ferredoxin-type"/>
</dbReference>
<dbReference type="InterPro" id="IPR001055">
    <property type="entry name" value="Adrenodoxin-like"/>
</dbReference>
<feature type="domain" description="2Fe-2S ferredoxin-type" evidence="7">
    <location>
        <begin position="2"/>
        <end position="105"/>
    </location>
</feature>